<evidence type="ECO:0000256" key="6">
    <source>
        <dbReference type="ARBA" id="ARBA00022679"/>
    </source>
</evidence>
<feature type="transmembrane region" description="Helical" evidence="16">
    <location>
        <begin position="173"/>
        <end position="189"/>
    </location>
</feature>
<comment type="subcellular location">
    <subcellularLocation>
        <location evidence="16">Cell inner membrane</location>
        <topology evidence="16">Multi-pass membrane protein</topology>
    </subcellularLocation>
    <subcellularLocation>
        <location evidence="1">Cell membrane</location>
        <topology evidence="1">Multi-pass membrane protein</topology>
    </subcellularLocation>
    <text evidence="16">Localizes to the division septum.</text>
</comment>
<dbReference type="GO" id="GO:0015648">
    <property type="term" value="F:lipid-linked peptidoglycan transporter activity"/>
    <property type="evidence" value="ECO:0007669"/>
    <property type="project" value="TreeGrafter"/>
</dbReference>
<dbReference type="InterPro" id="IPR013437">
    <property type="entry name" value="FtsW"/>
</dbReference>
<evidence type="ECO:0000256" key="13">
    <source>
        <dbReference type="ARBA" id="ARBA00023316"/>
    </source>
</evidence>
<keyword evidence="8 16" id="KW-0133">Cell shape</keyword>
<feature type="transmembrane region" description="Helical" evidence="16">
    <location>
        <begin position="151"/>
        <end position="167"/>
    </location>
</feature>
<keyword evidence="4 16" id="KW-0132">Cell division</keyword>
<feature type="transmembrane region" description="Helical" evidence="16">
    <location>
        <begin position="52"/>
        <end position="72"/>
    </location>
</feature>
<evidence type="ECO:0000256" key="7">
    <source>
        <dbReference type="ARBA" id="ARBA00022692"/>
    </source>
</evidence>
<keyword evidence="16" id="KW-0997">Cell inner membrane</keyword>
<dbReference type="UniPathway" id="UPA00219"/>
<keyword evidence="10 16" id="KW-1133">Transmembrane helix</keyword>
<dbReference type="GO" id="GO:0009252">
    <property type="term" value="P:peptidoglycan biosynthetic process"/>
    <property type="evidence" value="ECO:0007669"/>
    <property type="project" value="UniProtKB-UniRule"/>
</dbReference>
<keyword evidence="3 16" id="KW-1003">Cell membrane</keyword>
<keyword evidence="18" id="KW-1185">Reference proteome</keyword>
<accession>A0A5E4PIE6</accession>
<comment type="pathway">
    <text evidence="2 16">Cell wall biogenesis; peptidoglycan biosynthesis.</text>
</comment>
<dbReference type="Proteomes" id="UP000324194">
    <property type="component" value="Chromosome 1"/>
</dbReference>
<evidence type="ECO:0000256" key="16">
    <source>
        <dbReference type="HAMAP-Rule" id="MF_00913"/>
    </source>
</evidence>
<evidence type="ECO:0000313" key="18">
    <source>
        <dbReference type="Proteomes" id="UP000324194"/>
    </source>
</evidence>
<evidence type="ECO:0000256" key="4">
    <source>
        <dbReference type="ARBA" id="ARBA00022618"/>
    </source>
</evidence>
<comment type="similarity">
    <text evidence="14 16">Belongs to the SEDS family. FtsW subfamily.</text>
</comment>
<dbReference type="EC" id="2.4.99.28" evidence="16"/>
<dbReference type="PANTHER" id="PTHR30474">
    <property type="entry name" value="CELL CYCLE PROTEIN"/>
    <property type="match status" value="1"/>
</dbReference>
<comment type="function">
    <text evidence="16">Peptidoglycan polymerase that is essential for cell division.</text>
</comment>
<evidence type="ECO:0000313" key="17">
    <source>
        <dbReference type="EMBL" id="VVC76345.1"/>
    </source>
</evidence>
<dbReference type="GO" id="GO:0032153">
    <property type="term" value="C:cell division site"/>
    <property type="evidence" value="ECO:0007669"/>
    <property type="project" value="UniProtKB-UniRule"/>
</dbReference>
<dbReference type="GO" id="GO:0008955">
    <property type="term" value="F:peptidoglycan glycosyltransferase activity"/>
    <property type="evidence" value="ECO:0007669"/>
    <property type="project" value="UniProtKB-UniRule"/>
</dbReference>
<dbReference type="OrthoDB" id="9768187at2"/>
<dbReference type="RefSeq" id="WP_148339566.1">
    <property type="nucleotide sequence ID" value="NZ_LR699119.1"/>
</dbReference>
<dbReference type="GO" id="GO:0071555">
    <property type="term" value="P:cell wall organization"/>
    <property type="evidence" value="ECO:0007669"/>
    <property type="project" value="UniProtKB-KW"/>
</dbReference>
<dbReference type="Pfam" id="PF01098">
    <property type="entry name" value="FTSW_RODA_SPOVE"/>
    <property type="match status" value="1"/>
</dbReference>
<dbReference type="AlphaFoldDB" id="A0A5E4PIE6"/>
<evidence type="ECO:0000256" key="14">
    <source>
        <dbReference type="ARBA" id="ARBA00038053"/>
    </source>
</evidence>
<keyword evidence="9 16" id="KW-0573">Peptidoglycan synthesis</keyword>
<sequence>MRSYSAARQAVAPALYDKWFIFSVISIVVLGLVMMTSASIEISDKQMHQPFYFLFKQLVFLTLGILLGNIVMHLDISYWEKLGGFLLLCVMLMLALVLIPGVGHSVNGSARWIGYGPFTFQVSELTKFMVVIYMAGYLVRHNHEVRNKLSGFVKPMMILGVIATLLLREPDFGATVVVTTTALGLMFLAGMRLRHFVALFSLVIGALAVIAVSAPYRLARLTSFLNPWERPFDTGYQLTQSLIAFGRGGWLGIGLGKSIQKMFYLPEAHTDFLFAVIAEELGLVGMFIVMALFLLLVVRIFLMGRQAQHLGRYFAGFLAYGFGLWIAIQFTVSIGVNSGLLPTKGLTLPLMSYGGSSILVNCIMIAVLLRIDHENRLTELGIK</sequence>
<keyword evidence="11 16" id="KW-0472">Membrane</keyword>
<evidence type="ECO:0000256" key="3">
    <source>
        <dbReference type="ARBA" id="ARBA00022475"/>
    </source>
</evidence>
<keyword evidence="5 16" id="KW-0328">Glycosyltransferase</keyword>
<feature type="transmembrane region" description="Helical" evidence="16">
    <location>
        <begin position="118"/>
        <end position="139"/>
    </location>
</feature>
<keyword evidence="7 16" id="KW-0812">Transmembrane</keyword>
<dbReference type="GO" id="GO:0008360">
    <property type="term" value="P:regulation of cell shape"/>
    <property type="evidence" value="ECO:0007669"/>
    <property type="project" value="UniProtKB-KW"/>
</dbReference>
<dbReference type="GO" id="GO:0005886">
    <property type="term" value="C:plasma membrane"/>
    <property type="evidence" value="ECO:0007669"/>
    <property type="project" value="UniProtKB-SubCell"/>
</dbReference>
<keyword evidence="6 16" id="KW-0808">Transferase</keyword>
<feature type="transmembrane region" description="Helical" evidence="16">
    <location>
        <begin position="310"/>
        <end position="330"/>
    </location>
</feature>
<evidence type="ECO:0000256" key="2">
    <source>
        <dbReference type="ARBA" id="ARBA00004752"/>
    </source>
</evidence>
<dbReference type="HAMAP" id="MF_00913">
    <property type="entry name" value="PGT_FtsW_proteobact"/>
    <property type="match status" value="1"/>
</dbReference>
<gene>
    <name evidence="16 17" type="primary">ftsW</name>
    <name evidence="17" type="ORF">AQUSIP_16560</name>
</gene>
<keyword evidence="12 16" id="KW-0131">Cell cycle</keyword>
<evidence type="ECO:0000256" key="15">
    <source>
        <dbReference type="ARBA" id="ARBA00049902"/>
    </source>
</evidence>
<name>A0A5E4PIE6_9COXI</name>
<reference evidence="17 18" key="1">
    <citation type="submission" date="2019-08" db="EMBL/GenBank/DDBJ databases">
        <authorList>
            <person name="Guy L."/>
        </authorList>
    </citation>
    <scope>NUCLEOTIDE SEQUENCE [LARGE SCALE GENOMIC DNA]</scope>
    <source>
        <strain evidence="17 18">SGT-108</strain>
    </source>
</reference>
<dbReference type="InterPro" id="IPR001182">
    <property type="entry name" value="FtsW/RodA"/>
</dbReference>
<dbReference type="NCBIfam" id="TIGR02614">
    <property type="entry name" value="ftsW"/>
    <property type="match status" value="1"/>
</dbReference>
<dbReference type="KEGG" id="asip:AQUSIP_16560"/>
<comment type="catalytic activity">
    <reaction evidence="15 16">
        <text>[GlcNAc-(1-&gt;4)-Mur2Ac(oyl-L-Ala-gamma-D-Glu-L-Lys-D-Ala-D-Ala)](n)-di-trans,octa-cis-undecaprenyl diphosphate + beta-D-GlcNAc-(1-&gt;4)-Mur2Ac(oyl-L-Ala-gamma-D-Glu-L-Lys-D-Ala-D-Ala)-di-trans,octa-cis-undecaprenyl diphosphate = [GlcNAc-(1-&gt;4)-Mur2Ac(oyl-L-Ala-gamma-D-Glu-L-Lys-D-Ala-D-Ala)](n+1)-di-trans,octa-cis-undecaprenyl diphosphate + di-trans,octa-cis-undecaprenyl diphosphate + H(+)</text>
        <dbReference type="Rhea" id="RHEA:23708"/>
        <dbReference type="Rhea" id="RHEA-COMP:9602"/>
        <dbReference type="Rhea" id="RHEA-COMP:9603"/>
        <dbReference type="ChEBI" id="CHEBI:15378"/>
        <dbReference type="ChEBI" id="CHEBI:58405"/>
        <dbReference type="ChEBI" id="CHEBI:60033"/>
        <dbReference type="ChEBI" id="CHEBI:78435"/>
        <dbReference type="EC" id="2.4.99.28"/>
    </reaction>
</comment>
<keyword evidence="13 16" id="KW-0961">Cell wall biogenesis/degradation</keyword>
<feature type="transmembrane region" description="Helical" evidence="16">
    <location>
        <begin position="196"/>
        <end position="216"/>
    </location>
</feature>
<organism evidence="17 18">
    <name type="scientific">Aquicella siphonis</name>
    <dbReference type="NCBI Taxonomy" id="254247"/>
    <lineage>
        <taxon>Bacteria</taxon>
        <taxon>Pseudomonadati</taxon>
        <taxon>Pseudomonadota</taxon>
        <taxon>Gammaproteobacteria</taxon>
        <taxon>Legionellales</taxon>
        <taxon>Coxiellaceae</taxon>
        <taxon>Aquicella</taxon>
    </lineage>
</organism>
<evidence type="ECO:0000256" key="10">
    <source>
        <dbReference type="ARBA" id="ARBA00022989"/>
    </source>
</evidence>
<dbReference type="PANTHER" id="PTHR30474:SF2">
    <property type="entry name" value="PEPTIDOGLYCAN GLYCOSYLTRANSFERASE FTSW-RELATED"/>
    <property type="match status" value="1"/>
</dbReference>
<evidence type="ECO:0000256" key="11">
    <source>
        <dbReference type="ARBA" id="ARBA00023136"/>
    </source>
</evidence>
<dbReference type="GO" id="GO:0043093">
    <property type="term" value="P:FtsZ-dependent cytokinesis"/>
    <property type="evidence" value="ECO:0007669"/>
    <property type="project" value="UniProtKB-UniRule"/>
</dbReference>
<evidence type="ECO:0000256" key="12">
    <source>
        <dbReference type="ARBA" id="ARBA00023306"/>
    </source>
</evidence>
<feature type="transmembrane region" description="Helical" evidence="16">
    <location>
        <begin position="20"/>
        <end position="40"/>
    </location>
</feature>
<evidence type="ECO:0000256" key="9">
    <source>
        <dbReference type="ARBA" id="ARBA00022984"/>
    </source>
</evidence>
<protein>
    <recommendedName>
        <fullName evidence="16">Probable peptidoglycan glycosyltransferase FtsW</fullName>
        <shortName evidence="16">PGT</shortName>
        <ecNumber evidence="16">2.4.99.28</ecNumber>
    </recommendedName>
    <alternativeName>
        <fullName evidence="16">Cell division protein FtsW</fullName>
    </alternativeName>
    <alternativeName>
        <fullName evidence="16">Cell wall polymerase</fullName>
    </alternativeName>
    <alternativeName>
        <fullName evidence="16">Peptidoglycan polymerase</fullName>
        <shortName evidence="16">PG polymerase</shortName>
    </alternativeName>
</protein>
<feature type="transmembrane region" description="Helical" evidence="16">
    <location>
        <begin position="272"/>
        <end position="298"/>
    </location>
</feature>
<dbReference type="EMBL" id="LR699119">
    <property type="protein sequence ID" value="VVC76345.1"/>
    <property type="molecule type" value="Genomic_DNA"/>
</dbReference>
<evidence type="ECO:0000256" key="1">
    <source>
        <dbReference type="ARBA" id="ARBA00004651"/>
    </source>
</evidence>
<proteinExistence type="inferred from homology"/>
<feature type="transmembrane region" description="Helical" evidence="16">
    <location>
        <begin position="84"/>
        <end position="106"/>
    </location>
</feature>
<evidence type="ECO:0000256" key="8">
    <source>
        <dbReference type="ARBA" id="ARBA00022960"/>
    </source>
</evidence>
<evidence type="ECO:0000256" key="5">
    <source>
        <dbReference type="ARBA" id="ARBA00022676"/>
    </source>
</evidence>
<feature type="transmembrane region" description="Helical" evidence="16">
    <location>
        <begin position="350"/>
        <end position="369"/>
    </location>
</feature>